<proteinExistence type="predicted"/>
<accession>A0ABS8UV87</accession>
<dbReference type="EMBL" id="JACEIK010002582">
    <property type="protein sequence ID" value="MCD9637928.1"/>
    <property type="molecule type" value="Genomic_DNA"/>
</dbReference>
<gene>
    <name evidence="1" type="ORF">HAX54_021479</name>
</gene>
<keyword evidence="2" id="KW-1185">Reference proteome</keyword>
<comment type="caution">
    <text evidence="1">The sequence shown here is derived from an EMBL/GenBank/DDBJ whole genome shotgun (WGS) entry which is preliminary data.</text>
</comment>
<organism evidence="1 2">
    <name type="scientific">Datura stramonium</name>
    <name type="common">Jimsonweed</name>
    <name type="synonym">Common thornapple</name>
    <dbReference type="NCBI Taxonomy" id="4076"/>
    <lineage>
        <taxon>Eukaryota</taxon>
        <taxon>Viridiplantae</taxon>
        <taxon>Streptophyta</taxon>
        <taxon>Embryophyta</taxon>
        <taxon>Tracheophyta</taxon>
        <taxon>Spermatophyta</taxon>
        <taxon>Magnoliopsida</taxon>
        <taxon>eudicotyledons</taxon>
        <taxon>Gunneridae</taxon>
        <taxon>Pentapetalae</taxon>
        <taxon>asterids</taxon>
        <taxon>lamiids</taxon>
        <taxon>Solanales</taxon>
        <taxon>Solanaceae</taxon>
        <taxon>Solanoideae</taxon>
        <taxon>Datureae</taxon>
        <taxon>Datura</taxon>
    </lineage>
</organism>
<dbReference type="Proteomes" id="UP000823775">
    <property type="component" value="Unassembled WGS sequence"/>
</dbReference>
<evidence type="ECO:0000313" key="2">
    <source>
        <dbReference type="Proteomes" id="UP000823775"/>
    </source>
</evidence>
<protein>
    <submittedName>
        <fullName evidence="1">Uncharacterized protein</fullName>
    </submittedName>
</protein>
<reference evidence="1 2" key="1">
    <citation type="journal article" date="2021" name="BMC Genomics">
        <title>Datura genome reveals duplications of psychoactive alkaloid biosynthetic genes and high mutation rate following tissue culture.</title>
        <authorList>
            <person name="Rajewski A."/>
            <person name="Carter-House D."/>
            <person name="Stajich J."/>
            <person name="Litt A."/>
        </authorList>
    </citation>
    <scope>NUCLEOTIDE SEQUENCE [LARGE SCALE GENOMIC DNA]</scope>
    <source>
        <strain evidence="1">AR-01</strain>
    </source>
</reference>
<name>A0ABS8UV87_DATST</name>
<evidence type="ECO:0000313" key="1">
    <source>
        <dbReference type="EMBL" id="MCD9637928.1"/>
    </source>
</evidence>
<sequence length="103" mass="11211">MDCLISGSPVDFCLPHSPSSVVNSPHPYSRAPSLISGLMFLLDGPERIEHSFAEPSFSYGVEKNGSIVTHDHLLSELPACISGRQSQSVLADEFPHLDITNYL</sequence>